<evidence type="ECO:0000313" key="2">
    <source>
        <dbReference type="Proteomes" id="UP001056120"/>
    </source>
</evidence>
<keyword evidence="2" id="KW-1185">Reference proteome</keyword>
<sequence>MGEIQICKEMGFKDNDNNLQWVFMEAKDDACNYDLMESDLDDSLESSSSIDMIEDAPSSSSSSSIPSSCSPLFELSDLMAHLPIKRGLSKFYQGKSESFASLTSVKRVADLAKKEKYCCRSRSSIKRYGQSQILSPKATIAKNKKASSSSTTAKSSIFSSLGIVATH</sequence>
<proteinExistence type="predicted"/>
<comment type="caution">
    <text evidence="1">The sequence shown here is derived from an EMBL/GenBank/DDBJ whole genome shotgun (WGS) entry which is preliminary data.</text>
</comment>
<reference evidence="1 2" key="2">
    <citation type="journal article" date="2022" name="Mol. Ecol. Resour.">
        <title>The genomes of chicory, endive, great burdock and yacon provide insights into Asteraceae paleo-polyploidization history and plant inulin production.</title>
        <authorList>
            <person name="Fan W."/>
            <person name="Wang S."/>
            <person name="Wang H."/>
            <person name="Wang A."/>
            <person name="Jiang F."/>
            <person name="Liu H."/>
            <person name="Zhao H."/>
            <person name="Xu D."/>
            <person name="Zhang Y."/>
        </authorList>
    </citation>
    <scope>NUCLEOTIDE SEQUENCE [LARGE SCALE GENOMIC DNA]</scope>
    <source>
        <strain evidence="2">cv. Yunnan</strain>
        <tissue evidence="1">Leaves</tissue>
    </source>
</reference>
<evidence type="ECO:0000313" key="1">
    <source>
        <dbReference type="EMBL" id="KAI3801180.1"/>
    </source>
</evidence>
<dbReference type="Proteomes" id="UP001056120">
    <property type="component" value="Linkage Group LG10"/>
</dbReference>
<organism evidence="1 2">
    <name type="scientific">Smallanthus sonchifolius</name>
    <dbReference type="NCBI Taxonomy" id="185202"/>
    <lineage>
        <taxon>Eukaryota</taxon>
        <taxon>Viridiplantae</taxon>
        <taxon>Streptophyta</taxon>
        <taxon>Embryophyta</taxon>
        <taxon>Tracheophyta</taxon>
        <taxon>Spermatophyta</taxon>
        <taxon>Magnoliopsida</taxon>
        <taxon>eudicotyledons</taxon>
        <taxon>Gunneridae</taxon>
        <taxon>Pentapetalae</taxon>
        <taxon>asterids</taxon>
        <taxon>campanulids</taxon>
        <taxon>Asterales</taxon>
        <taxon>Asteraceae</taxon>
        <taxon>Asteroideae</taxon>
        <taxon>Heliantheae alliance</taxon>
        <taxon>Millerieae</taxon>
        <taxon>Smallanthus</taxon>
    </lineage>
</organism>
<accession>A0ACB9HZK9</accession>
<dbReference type="EMBL" id="CM042027">
    <property type="protein sequence ID" value="KAI3801180.1"/>
    <property type="molecule type" value="Genomic_DNA"/>
</dbReference>
<reference evidence="2" key="1">
    <citation type="journal article" date="2022" name="Mol. Ecol. Resour.">
        <title>The genomes of chicory, endive, great burdock and yacon provide insights into Asteraceae palaeo-polyploidization history and plant inulin production.</title>
        <authorList>
            <person name="Fan W."/>
            <person name="Wang S."/>
            <person name="Wang H."/>
            <person name="Wang A."/>
            <person name="Jiang F."/>
            <person name="Liu H."/>
            <person name="Zhao H."/>
            <person name="Xu D."/>
            <person name="Zhang Y."/>
        </authorList>
    </citation>
    <scope>NUCLEOTIDE SEQUENCE [LARGE SCALE GENOMIC DNA]</scope>
    <source>
        <strain evidence="2">cv. Yunnan</strain>
    </source>
</reference>
<protein>
    <submittedName>
        <fullName evidence="1">Uncharacterized protein</fullName>
    </submittedName>
</protein>
<gene>
    <name evidence="1" type="ORF">L1987_29284</name>
</gene>
<name>A0ACB9HZK9_9ASTR</name>